<dbReference type="InterPro" id="IPR006501">
    <property type="entry name" value="Pectinesterase_inhib_dom"/>
</dbReference>
<dbReference type="UniPathway" id="UPA00545">
    <property type="reaction ID" value="UER00823"/>
</dbReference>
<keyword evidence="7" id="KW-0134">Cell wall</keyword>
<keyword evidence="8" id="KW-0812">Transmembrane</keyword>
<dbReference type="GO" id="GO:0004857">
    <property type="term" value="F:enzyme inhibitor activity"/>
    <property type="evidence" value="ECO:0007669"/>
    <property type="project" value="InterPro"/>
</dbReference>
<dbReference type="InterPro" id="IPR033131">
    <property type="entry name" value="Pectinesterase_Asp_AS"/>
</dbReference>
<evidence type="ECO:0000256" key="8">
    <source>
        <dbReference type="SAM" id="Phobius"/>
    </source>
</evidence>
<keyword evidence="8" id="KW-0472">Membrane</keyword>
<dbReference type="SMART" id="SM00856">
    <property type="entry name" value="PMEI"/>
    <property type="match status" value="1"/>
</dbReference>
<reference evidence="10" key="1">
    <citation type="submission" date="2019-03" db="EMBL/GenBank/DDBJ databases">
        <title>Molecular characterization of PME/PMEI genes and their involvement in root border cells releasing of Chinese fir.</title>
        <authorList>
            <person name="Lu W."/>
        </authorList>
    </citation>
    <scope>NUCLEOTIDE SEQUENCE</scope>
</reference>
<evidence type="ECO:0000256" key="2">
    <source>
        <dbReference type="ARBA" id="ARBA00006027"/>
    </source>
</evidence>
<comment type="function">
    <text evidence="7">Acts in the modification of cell walls via demethylesterification of cell wall pectin.</text>
</comment>
<name>A0A6G9W468_CUNLA</name>
<dbReference type="Gene3D" id="1.20.140.40">
    <property type="entry name" value="Invertase/pectin methylesterase inhibitor family protein"/>
    <property type="match status" value="1"/>
</dbReference>
<dbReference type="EMBL" id="MK585482">
    <property type="protein sequence ID" value="QIR83173.1"/>
    <property type="molecule type" value="mRNA"/>
</dbReference>
<feature type="active site" evidence="6">
    <location>
        <position position="391"/>
    </location>
</feature>
<dbReference type="CDD" id="cd15798">
    <property type="entry name" value="PMEI-like_3"/>
    <property type="match status" value="1"/>
</dbReference>
<dbReference type="InterPro" id="IPR012334">
    <property type="entry name" value="Pectin_lyas_fold"/>
</dbReference>
<feature type="domain" description="Pectinesterase inhibitor" evidence="9">
    <location>
        <begin position="47"/>
        <end position="199"/>
    </location>
</feature>
<evidence type="ECO:0000256" key="3">
    <source>
        <dbReference type="ARBA" id="ARBA00007786"/>
    </source>
</evidence>
<protein>
    <recommendedName>
        <fullName evidence="7">Pectinesterase</fullName>
        <ecNumber evidence="7">3.1.1.11</ecNumber>
    </recommendedName>
</protein>
<proteinExistence type="evidence at transcript level"/>
<organism evidence="10">
    <name type="scientific">Cunninghamia lanceolata</name>
    <name type="common">China fir</name>
    <name type="synonym">Pinus lanceolata</name>
    <dbReference type="NCBI Taxonomy" id="28977"/>
    <lineage>
        <taxon>Eukaryota</taxon>
        <taxon>Viridiplantae</taxon>
        <taxon>Streptophyta</taxon>
        <taxon>Embryophyta</taxon>
        <taxon>Tracheophyta</taxon>
        <taxon>Spermatophyta</taxon>
        <taxon>Pinopsida</taxon>
        <taxon>Pinidae</taxon>
        <taxon>Conifers II</taxon>
        <taxon>Cupressales</taxon>
        <taxon>Cupressaceae</taxon>
        <taxon>Cunninghamia</taxon>
    </lineage>
</organism>
<evidence type="ECO:0000256" key="1">
    <source>
        <dbReference type="ARBA" id="ARBA00005184"/>
    </source>
</evidence>
<dbReference type="AlphaFoldDB" id="A0A6G9W468"/>
<comment type="pathway">
    <text evidence="1 7">Glycan metabolism; pectin degradation; 2-dehydro-3-deoxy-D-gluconate from pectin: step 1/5.</text>
</comment>
<comment type="similarity">
    <text evidence="3">In the C-terminal section; belongs to the pectinesterase family.</text>
</comment>
<dbReference type="GO" id="GO:0030599">
    <property type="term" value="F:pectinesterase activity"/>
    <property type="evidence" value="ECO:0007669"/>
    <property type="project" value="UniProtKB-UniRule"/>
</dbReference>
<dbReference type="GO" id="GO:0042545">
    <property type="term" value="P:cell wall modification"/>
    <property type="evidence" value="ECO:0007669"/>
    <property type="project" value="UniProtKB-UniRule"/>
</dbReference>
<dbReference type="Gene3D" id="2.160.20.10">
    <property type="entry name" value="Single-stranded right-handed beta-helix, Pectin lyase-like"/>
    <property type="match status" value="1"/>
</dbReference>
<dbReference type="FunFam" id="2.160.20.10:FF:000001">
    <property type="entry name" value="Pectinesterase"/>
    <property type="match status" value="1"/>
</dbReference>
<dbReference type="SUPFAM" id="SSF51126">
    <property type="entry name" value="Pectin lyase-like"/>
    <property type="match status" value="1"/>
</dbReference>
<keyword evidence="4 7" id="KW-0378">Hydrolase</keyword>
<keyword evidence="7" id="KW-0961">Cell wall biogenesis/degradation</keyword>
<dbReference type="InterPro" id="IPR035513">
    <property type="entry name" value="Invertase/methylesterase_inhib"/>
</dbReference>
<evidence type="ECO:0000256" key="7">
    <source>
        <dbReference type="RuleBase" id="RU000589"/>
    </source>
</evidence>
<dbReference type="InterPro" id="IPR018040">
    <property type="entry name" value="Pectinesterase_Tyr_AS"/>
</dbReference>
<gene>
    <name evidence="10" type="primary">PME15</name>
</gene>
<dbReference type="EC" id="3.1.1.11" evidence="7"/>
<evidence type="ECO:0000256" key="6">
    <source>
        <dbReference type="PROSITE-ProRule" id="PRU10040"/>
    </source>
</evidence>
<dbReference type="InterPro" id="IPR000070">
    <property type="entry name" value="Pectinesterase_cat"/>
</dbReference>
<sequence>METVELQSQPTAHKGTRIAIFGVIMGVAIFCVIMFLVVFQFSPMAADGKEVIYSLCNITLHPNLCVSALSSYHGVQRANSKNLAHFVLKVSLQSVREGYSTTLKVAPQKMESNDSMAVEDCRQLLQQSMEHIDRSLREIGGMHIKPLNVQIADVKTWLSAALTNHETCLDGFRESTGEVRDDWEENSQNWSLISNALALIQIFSPDWYGIPRPLLDKQGFPRWMSVGDRRLLQVPHVAALQVDATVAQDGTGQYNTITEAVMNAPSFSSQRYVIYVKAGVYQENVLLSKNKTNLMLIGDGRGHTIVASRRNVKDGSTTFSSATFAASGEGFIARDMTFANIAGPDKHQAVALRVGGDLSAIYRCNFIGFQSTLYVHSLAILQRCNIYGTVDFIFGNAAAVFQDCNIVARKPMENQNNTITAQGRIDPNQNTGISIQNCRIVASTDLDPVKSSFRTYLGRPWKVYSRTVVIQSFLGDVVDPAGWLEWSYGLENLYYGEYMNTGPGAKVEGRVRWPSYK</sequence>
<dbReference type="SUPFAM" id="SSF101148">
    <property type="entry name" value="Plant invertase/pectin methylesterase inhibitor"/>
    <property type="match status" value="1"/>
</dbReference>
<keyword evidence="8" id="KW-1133">Transmembrane helix</keyword>
<dbReference type="Pfam" id="PF04043">
    <property type="entry name" value="PMEI"/>
    <property type="match status" value="1"/>
</dbReference>
<dbReference type="InterPro" id="IPR011050">
    <property type="entry name" value="Pectin_lyase_fold/virulence"/>
</dbReference>
<comment type="subcellular location">
    <subcellularLocation>
        <location evidence="7">Secreted</location>
        <location evidence="7">Cell wall</location>
    </subcellularLocation>
</comment>
<feature type="transmembrane region" description="Helical" evidence="8">
    <location>
        <begin position="18"/>
        <end position="39"/>
    </location>
</feature>
<dbReference type="PROSITE" id="PS00800">
    <property type="entry name" value="PECTINESTERASE_1"/>
    <property type="match status" value="1"/>
</dbReference>
<dbReference type="Pfam" id="PF01095">
    <property type="entry name" value="Pectinesterase"/>
    <property type="match status" value="1"/>
</dbReference>
<comment type="similarity">
    <text evidence="2">In the N-terminal section; belongs to the PMEI family.</text>
</comment>
<accession>A0A6G9W468</accession>
<evidence type="ECO:0000259" key="9">
    <source>
        <dbReference type="SMART" id="SM00856"/>
    </source>
</evidence>
<comment type="catalytic activity">
    <reaction evidence="7">
        <text>[(1-&gt;4)-alpha-D-galacturonosyl methyl ester](n) + n H2O = [(1-&gt;4)-alpha-D-galacturonosyl](n) + n methanol + n H(+)</text>
        <dbReference type="Rhea" id="RHEA:22380"/>
        <dbReference type="Rhea" id="RHEA-COMP:14570"/>
        <dbReference type="Rhea" id="RHEA-COMP:14573"/>
        <dbReference type="ChEBI" id="CHEBI:15377"/>
        <dbReference type="ChEBI" id="CHEBI:15378"/>
        <dbReference type="ChEBI" id="CHEBI:17790"/>
        <dbReference type="ChEBI" id="CHEBI:140522"/>
        <dbReference type="ChEBI" id="CHEBI:140523"/>
        <dbReference type="EC" id="3.1.1.11"/>
    </reaction>
</comment>
<evidence type="ECO:0000256" key="4">
    <source>
        <dbReference type="ARBA" id="ARBA00022801"/>
    </source>
</evidence>
<evidence type="ECO:0000256" key="5">
    <source>
        <dbReference type="ARBA" id="ARBA00023085"/>
    </source>
</evidence>
<keyword evidence="7" id="KW-0964">Secreted</keyword>
<evidence type="ECO:0000313" key="10">
    <source>
        <dbReference type="EMBL" id="QIR83173.1"/>
    </source>
</evidence>
<keyword evidence="5 7" id="KW-0063">Aspartyl esterase</keyword>
<dbReference type="PANTHER" id="PTHR31707">
    <property type="entry name" value="PECTINESTERASE"/>
    <property type="match status" value="1"/>
</dbReference>
<dbReference type="NCBIfam" id="TIGR01614">
    <property type="entry name" value="PME_inhib"/>
    <property type="match status" value="1"/>
</dbReference>
<dbReference type="GO" id="GO:0045490">
    <property type="term" value="P:pectin catabolic process"/>
    <property type="evidence" value="ECO:0007669"/>
    <property type="project" value="UniProtKB-UniRule"/>
</dbReference>
<dbReference type="PROSITE" id="PS00503">
    <property type="entry name" value="PECTINESTERASE_2"/>
    <property type="match status" value="1"/>
</dbReference>